<dbReference type="Proteomes" id="UP001055879">
    <property type="component" value="Linkage Group LG16"/>
</dbReference>
<dbReference type="EMBL" id="CM042062">
    <property type="protein sequence ID" value="KAI3668917.1"/>
    <property type="molecule type" value="Genomic_DNA"/>
</dbReference>
<evidence type="ECO:0000313" key="1">
    <source>
        <dbReference type="EMBL" id="KAI3668917.1"/>
    </source>
</evidence>
<accession>A0ACB8XL28</accession>
<name>A0ACB8XL28_ARCLA</name>
<comment type="caution">
    <text evidence="1">The sequence shown here is derived from an EMBL/GenBank/DDBJ whole genome shotgun (WGS) entry which is preliminary data.</text>
</comment>
<protein>
    <submittedName>
        <fullName evidence="1">Uncharacterized protein</fullName>
    </submittedName>
</protein>
<keyword evidence="2" id="KW-1185">Reference proteome</keyword>
<sequence length="1180" mass="132331">MENYTEALRTPPVTLVSIVGHQDLHATISTHLHSQQPPINTLALPDFSKISVIAKNTKENENPLPAGYTSSGILKRDWLMKHRTRVPAVVAALFDSDQLSGDPAQWLQVCTDLENLKAVIRGRNIKLLVVVVVRFNSKDSITEDRMIALRKRAELDAKYVITFIPDDASELNQSLNRLGNTFAELAVTFYRDEGRRVKMRLEKKNYGSIEYNIRYCFKVAIYAEFRRDWVEALRMYEDGYHALREMIGTSTRLPAVQRLVEIKMVAEQFHFKISTLLLHGGKIVEAIKWFRQHDASYKKLTGPPEVSFLHWDWLSRQFLVFAELLESSNPTMQNNSSPTLSVADRTSSVWEFYAAYYYQFAAQFLKEKKTSIEIALSMSDASSETDDTSDSVVPSLYVGQFVRLLELGDTSVMQLITDEVYIRFALAEGKRSRDSIKITGLLKKSYEAYHNLKAQRAAAFCMLLMAKEYFASSEYSNAKNHFDKLTSLYRQEGWVTLLWEVLGYLRECSRKLGSAQDFIAYSLEMAALPVSSITSLQSLKDCGPAGSPSLQQVEIIHKEVFAIVREESGVILNEENMDMKVNSDHPLHLEIDLVSPLRVVLLTSVAFHEQIVKPHAPTLITLSLLSQLPSPIEIDQLEIQFNQSECNFIIVNAQRPRSSAISHIHPDRRVETVPILELSTNKWLRLTYNIKSVNSGKLECTYVIARIGPHFSICCGAESPANMHDLPLWKFEDRFEASPTKDPAIAFSGMKVTQVEEPDPQVELKLGSVGPALVGENFLLPVTLTSKGHSVHSGELKINLVDTRGVGLLSPREAELSSNDNLHVELLGVSGAETEDDSQGANDSIRKIHHSFGLVSVPFLNVGDSWSCNLEIRWHRPKPIMLYVSLGYSPNSGANKVHVHKSLQIEGKTPVVISHRLMLPFRRDPLLLSRIKRTPDSGQTASLPVNETSILVVSATNCTEVPLRLLSMSIEPEDDVTPKNTCTIQSGVHDFDNPTLLVPGEEFKKVFSVKPESNVSKLNMGSVCLRWRRDHRSSKPVLTKQILPDVKVEFPPLIVSLECPPHGVLGEPFTYFARIHNQTKLLQEVKFSLSDSQSFVLSGPHNNTTFVLPLSEHILSYKLVPLSSGSLQLPRVTITSVRYSAGFQPTLAASTIFVFPSKPQFQLTDTETEKNSVVAEQIPA</sequence>
<reference evidence="2" key="1">
    <citation type="journal article" date="2022" name="Mol. Ecol. Resour.">
        <title>The genomes of chicory, endive, great burdock and yacon provide insights into Asteraceae palaeo-polyploidization history and plant inulin production.</title>
        <authorList>
            <person name="Fan W."/>
            <person name="Wang S."/>
            <person name="Wang H."/>
            <person name="Wang A."/>
            <person name="Jiang F."/>
            <person name="Liu H."/>
            <person name="Zhao H."/>
            <person name="Xu D."/>
            <person name="Zhang Y."/>
        </authorList>
    </citation>
    <scope>NUCLEOTIDE SEQUENCE [LARGE SCALE GENOMIC DNA]</scope>
    <source>
        <strain evidence="2">cv. Niubang</strain>
    </source>
</reference>
<organism evidence="1 2">
    <name type="scientific">Arctium lappa</name>
    <name type="common">Greater burdock</name>
    <name type="synonym">Lappa major</name>
    <dbReference type="NCBI Taxonomy" id="4217"/>
    <lineage>
        <taxon>Eukaryota</taxon>
        <taxon>Viridiplantae</taxon>
        <taxon>Streptophyta</taxon>
        <taxon>Embryophyta</taxon>
        <taxon>Tracheophyta</taxon>
        <taxon>Spermatophyta</taxon>
        <taxon>Magnoliopsida</taxon>
        <taxon>eudicotyledons</taxon>
        <taxon>Gunneridae</taxon>
        <taxon>Pentapetalae</taxon>
        <taxon>asterids</taxon>
        <taxon>campanulids</taxon>
        <taxon>Asterales</taxon>
        <taxon>Asteraceae</taxon>
        <taxon>Carduoideae</taxon>
        <taxon>Cardueae</taxon>
        <taxon>Arctiinae</taxon>
        <taxon>Arctium</taxon>
    </lineage>
</organism>
<evidence type="ECO:0000313" key="2">
    <source>
        <dbReference type="Proteomes" id="UP001055879"/>
    </source>
</evidence>
<proteinExistence type="predicted"/>
<gene>
    <name evidence="1" type="ORF">L6452_40134</name>
</gene>
<reference evidence="1 2" key="2">
    <citation type="journal article" date="2022" name="Mol. Ecol. Resour.">
        <title>The genomes of chicory, endive, great burdock and yacon provide insights into Asteraceae paleo-polyploidization history and plant inulin production.</title>
        <authorList>
            <person name="Fan W."/>
            <person name="Wang S."/>
            <person name="Wang H."/>
            <person name="Wang A."/>
            <person name="Jiang F."/>
            <person name="Liu H."/>
            <person name="Zhao H."/>
            <person name="Xu D."/>
            <person name="Zhang Y."/>
        </authorList>
    </citation>
    <scope>NUCLEOTIDE SEQUENCE [LARGE SCALE GENOMIC DNA]</scope>
    <source>
        <strain evidence="2">cv. Niubang</strain>
    </source>
</reference>